<sequence>MRTWLRRSLWDLVPRDQRDTPAGLRRRQVVAVATVVAGAVLLGVSLRIEPGSVAFYPATFALAAVWVAGALASGRLHLGRIAVRDQLRRPVLAPLLVGAGLAAVFLVAALVLRPVPFVADQVRGVLDHAAEGSLTLVAVVTVVNGIAEELFFRGAVYAAVPRRPVLVSTVAYTLTTIAAGNLLLVVAALLLGLVVGLERRASGGILGPAITHVTWALLMLFGLPLVF</sequence>
<feature type="transmembrane region" description="Helical" evidence="1">
    <location>
        <begin position="54"/>
        <end position="72"/>
    </location>
</feature>
<feature type="domain" description="CAAX prenyl protease 2/Lysostaphin resistance protein A-like" evidence="2">
    <location>
        <begin position="133"/>
        <end position="217"/>
    </location>
</feature>
<accession>A0ABT9B4I0</accession>
<gene>
    <name evidence="3" type="ORF">Q5722_06770</name>
</gene>
<keyword evidence="4" id="KW-1185">Reference proteome</keyword>
<keyword evidence="1" id="KW-1133">Transmembrane helix</keyword>
<organism evidence="3 4">
    <name type="scientific">Nocardioides jiangxiensis</name>
    <dbReference type="NCBI Taxonomy" id="3064524"/>
    <lineage>
        <taxon>Bacteria</taxon>
        <taxon>Bacillati</taxon>
        <taxon>Actinomycetota</taxon>
        <taxon>Actinomycetes</taxon>
        <taxon>Propionibacteriales</taxon>
        <taxon>Nocardioidaceae</taxon>
        <taxon>Nocardioides</taxon>
    </lineage>
</organism>
<dbReference type="EC" id="3.4.-.-" evidence="3"/>
<dbReference type="RefSeq" id="WP_305027444.1">
    <property type="nucleotide sequence ID" value="NZ_JAUQTA010000001.1"/>
</dbReference>
<proteinExistence type="predicted"/>
<reference evidence="3 4" key="1">
    <citation type="submission" date="2023-07" db="EMBL/GenBank/DDBJ databases">
        <title>Nocardioides sp. nov WY-20 isolated from soil.</title>
        <authorList>
            <person name="Liu B."/>
            <person name="Wan Y."/>
        </authorList>
    </citation>
    <scope>NUCLEOTIDE SEQUENCE [LARGE SCALE GENOMIC DNA]</scope>
    <source>
        <strain evidence="3 4">WY-20</strain>
    </source>
</reference>
<dbReference type="Proteomes" id="UP001233314">
    <property type="component" value="Unassembled WGS sequence"/>
</dbReference>
<protein>
    <submittedName>
        <fullName evidence="3">CPBP family glutamic-type intramembrane protease</fullName>
        <ecNumber evidence="3">3.4.-.-</ecNumber>
    </submittedName>
</protein>
<dbReference type="EMBL" id="JAUQTA010000001">
    <property type="protein sequence ID" value="MDO7868068.1"/>
    <property type="molecule type" value="Genomic_DNA"/>
</dbReference>
<evidence type="ECO:0000259" key="2">
    <source>
        <dbReference type="Pfam" id="PF02517"/>
    </source>
</evidence>
<keyword evidence="1" id="KW-0472">Membrane</keyword>
<dbReference type="Pfam" id="PF02517">
    <property type="entry name" value="Rce1-like"/>
    <property type="match status" value="1"/>
</dbReference>
<dbReference type="InterPro" id="IPR003675">
    <property type="entry name" value="Rce1/LyrA-like_dom"/>
</dbReference>
<dbReference type="GO" id="GO:0008233">
    <property type="term" value="F:peptidase activity"/>
    <property type="evidence" value="ECO:0007669"/>
    <property type="project" value="UniProtKB-KW"/>
</dbReference>
<evidence type="ECO:0000256" key="1">
    <source>
        <dbReference type="SAM" id="Phobius"/>
    </source>
</evidence>
<dbReference type="GO" id="GO:0006508">
    <property type="term" value="P:proteolysis"/>
    <property type="evidence" value="ECO:0007669"/>
    <property type="project" value="UniProtKB-KW"/>
</dbReference>
<evidence type="ECO:0000313" key="3">
    <source>
        <dbReference type="EMBL" id="MDO7868068.1"/>
    </source>
</evidence>
<keyword evidence="3" id="KW-0378">Hydrolase</keyword>
<keyword evidence="1" id="KW-0812">Transmembrane</keyword>
<keyword evidence="3" id="KW-0645">Protease</keyword>
<evidence type="ECO:0000313" key="4">
    <source>
        <dbReference type="Proteomes" id="UP001233314"/>
    </source>
</evidence>
<feature type="transmembrane region" description="Helical" evidence="1">
    <location>
        <begin position="29"/>
        <end position="48"/>
    </location>
</feature>
<name>A0ABT9B4I0_9ACTN</name>
<feature type="transmembrane region" description="Helical" evidence="1">
    <location>
        <begin position="164"/>
        <end position="193"/>
    </location>
</feature>
<comment type="caution">
    <text evidence="3">The sequence shown here is derived from an EMBL/GenBank/DDBJ whole genome shotgun (WGS) entry which is preliminary data.</text>
</comment>
<feature type="transmembrane region" description="Helical" evidence="1">
    <location>
        <begin position="205"/>
        <end position="226"/>
    </location>
</feature>
<feature type="transmembrane region" description="Helical" evidence="1">
    <location>
        <begin position="92"/>
        <end position="112"/>
    </location>
</feature>